<name>A0A5J4US18_9EUKA</name>
<accession>A0A5J4US18</accession>
<evidence type="ECO:0000313" key="2">
    <source>
        <dbReference type="Proteomes" id="UP000324800"/>
    </source>
</evidence>
<gene>
    <name evidence="1" type="ORF">EZS28_031563</name>
</gene>
<dbReference type="Proteomes" id="UP000324800">
    <property type="component" value="Unassembled WGS sequence"/>
</dbReference>
<organism evidence="1 2">
    <name type="scientific">Streblomastix strix</name>
    <dbReference type="NCBI Taxonomy" id="222440"/>
    <lineage>
        <taxon>Eukaryota</taxon>
        <taxon>Metamonada</taxon>
        <taxon>Preaxostyla</taxon>
        <taxon>Oxymonadida</taxon>
        <taxon>Streblomastigidae</taxon>
        <taxon>Streblomastix</taxon>
    </lineage>
</organism>
<reference evidence="1 2" key="1">
    <citation type="submission" date="2019-03" db="EMBL/GenBank/DDBJ databases">
        <title>Single cell metagenomics reveals metabolic interactions within the superorganism composed of flagellate Streblomastix strix and complex community of Bacteroidetes bacteria on its surface.</title>
        <authorList>
            <person name="Treitli S.C."/>
            <person name="Kolisko M."/>
            <person name="Husnik F."/>
            <person name="Keeling P."/>
            <person name="Hampl V."/>
        </authorList>
    </citation>
    <scope>NUCLEOTIDE SEQUENCE [LARGE SCALE GENOMIC DNA]</scope>
    <source>
        <strain evidence="1">ST1C</strain>
    </source>
</reference>
<protein>
    <submittedName>
        <fullName evidence="1">Uncharacterized protein</fullName>
    </submittedName>
</protein>
<evidence type="ECO:0000313" key="1">
    <source>
        <dbReference type="EMBL" id="KAA6372910.1"/>
    </source>
</evidence>
<comment type="caution">
    <text evidence="1">The sequence shown here is derived from an EMBL/GenBank/DDBJ whole genome shotgun (WGS) entry which is preliminary data.</text>
</comment>
<dbReference type="EMBL" id="SNRW01013184">
    <property type="protein sequence ID" value="KAA6372910.1"/>
    <property type="molecule type" value="Genomic_DNA"/>
</dbReference>
<proteinExistence type="predicted"/>
<sequence>MGFWSGLKNFGSKILGGIKKAAGWVAPTLNKVLGTLAGPVSTLHPGVGAVMGIGSRLAGGVSNYLNKGGLDQKPASPCNI</sequence>
<dbReference type="AlphaFoldDB" id="A0A5J4US18"/>